<dbReference type="EMBL" id="KN837454">
    <property type="protein sequence ID" value="KIJ24832.1"/>
    <property type="molecule type" value="Genomic_DNA"/>
</dbReference>
<feature type="region of interest" description="Disordered" evidence="1">
    <location>
        <begin position="1"/>
        <end position="47"/>
    </location>
</feature>
<dbReference type="Proteomes" id="UP000054279">
    <property type="component" value="Unassembled WGS sequence"/>
</dbReference>
<gene>
    <name evidence="2" type="ORF">M422DRAFT_56246</name>
</gene>
<feature type="region of interest" description="Disordered" evidence="1">
    <location>
        <begin position="144"/>
        <end position="198"/>
    </location>
</feature>
<sequence>MSSSKLSSSKPLLNQPVQISGLGEGLSDLSDLSGNDSEDSDDSSASGQELVLEIEEDDPDMIALEDEDTPLIHVNRREGNFSLLDHSVQNHGLLDAQGISTIHLYCLGCTQAAFLSQMEYEPEALFTKVEFKEAVGAIQNAMANPPQSQYQGSGAPTDATQLLQPGPPTGHTSKKCRSDTDLDKHSQRAAEHHAAKKANELAQEFSEIVAQSQRDFPVPGLSLQETAPCGFPSTSSSSRMEEIIDRAEAPHNQFVKRSKSQKKVVSWATQVGEEEITDFPVNGDIFLTPHETYPAGHCMNIGL</sequence>
<organism evidence="2 3">
    <name type="scientific">Sphaerobolus stellatus (strain SS14)</name>
    <dbReference type="NCBI Taxonomy" id="990650"/>
    <lineage>
        <taxon>Eukaryota</taxon>
        <taxon>Fungi</taxon>
        <taxon>Dikarya</taxon>
        <taxon>Basidiomycota</taxon>
        <taxon>Agaricomycotina</taxon>
        <taxon>Agaricomycetes</taxon>
        <taxon>Phallomycetidae</taxon>
        <taxon>Geastrales</taxon>
        <taxon>Sphaerobolaceae</taxon>
        <taxon>Sphaerobolus</taxon>
    </lineage>
</organism>
<feature type="compositionally biased region" description="Low complexity" evidence="1">
    <location>
        <begin position="25"/>
        <end position="35"/>
    </location>
</feature>
<keyword evidence="3" id="KW-1185">Reference proteome</keyword>
<dbReference type="HOGENOM" id="CLU_079967_0_0_1"/>
<feature type="compositionally biased region" description="Basic and acidic residues" evidence="1">
    <location>
        <begin position="176"/>
        <end position="198"/>
    </location>
</feature>
<evidence type="ECO:0000313" key="2">
    <source>
        <dbReference type="EMBL" id="KIJ24832.1"/>
    </source>
</evidence>
<evidence type="ECO:0000256" key="1">
    <source>
        <dbReference type="SAM" id="MobiDB-lite"/>
    </source>
</evidence>
<protein>
    <submittedName>
        <fullName evidence="2">Uncharacterized protein</fullName>
    </submittedName>
</protein>
<name>A0A0C9U6U8_SPHS4</name>
<accession>A0A0C9U6U8</accession>
<reference evidence="2 3" key="1">
    <citation type="submission" date="2014-06" db="EMBL/GenBank/DDBJ databases">
        <title>Evolutionary Origins and Diversification of the Mycorrhizal Mutualists.</title>
        <authorList>
            <consortium name="DOE Joint Genome Institute"/>
            <consortium name="Mycorrhizal Genomics Consortium"/>
            <person name="Kohler A."/>
            <person name="Kuo A."/>
            <person name="Nagy L.G."/>
            <person name="Floudas D."/>
            <person name="Copeland A."/>
            <person name="Barry K.W."/>
            <person name="Cichocki N."/>
            <person name="Veneault-Fourrey C."/>
            <person name="LaButti K."/>
            <person name="Lindquist E.A."/>
            <person name="Lipzen A."/>
            <person name="Lundell T."/>
            <person name="Morin E."/>
            <person name="Murat C."/>
            <person name="Riley R."/>
            <person name="Ohm R."/>
            <person name="Sun H."/>
            <person name="Tunlid A."/>
            <person name="Henrissat B."/>
            <person name="Grigoriev I.V."/>
            <person name="Hibbett D.S."/>
            <person name="Martin F."/>
        </authorList>
    </citation>
    <scope>NUCLEOTIDE SEQUENCE [LARGE SCALE GENOMIC DNA]</scope>
    <source>
        <strain evidence="2 3">SS14</strain>
    </source>
</reference>
<dbReference type="AlphaFoldDB" id="A0A0C9U6U8"/>
<evidence type="ECO:0000313" key="3">
    <source>
        <dbReference type="Proteomes" id="UP000054279"/>
    </source>
</evidence>
<feature type="compositionally biased region" description="Polar residues" evidence="1">
    <location>
        <begin position="144"/>
        <end position="163"/>
    </location>
</feature>
<feature type="compositionally biased region" description="Low complexity" evidence="1">
    <location>
        <begin position="1"/>
        <end position="13"/>
    </location>
</feature>
<proteinExistence type="predicted"/>